<dbReference type="EMBL" id="JAUTDP010000004">
    <property type="protein sequence ID" value="KAK3399818.1"/>
    <property type="molecule type" value="Genomic_DNA"/>
</dbReference>
<gene>
    <name evidence="1" type="ORF">B0T20DRAFT_350325</name>
</gene>
<accession>A0AAE0UD83</accession>
<reference evidence="1" key="1">
    <citation type="journal article" date="2023" name="Mol. Phylogenet. Evol.">
        <title>Genome-scale phylogeny and comparative genomics of the fungal order Sordariales.</title>
        <authorList>
            <person name="Hensen N."/>
            <person name="Bonometti L."/>
            <person name="Westerberg I."/>
            <person name="Brannstrom I.O."/>
            <person name="Guillou S."/>
            <person name="Cros-Aarteil S."/>
            <person name="Calhoun S."/>
            <person name="Haridas S."/>
            <person name="Kuo A."/>
            <person name="Mondo S."/>
            <person name="Pangilinan J."/>
            <person name="Riley R."/>
            <person name="LaButti K."/>
            <person name="Andreopoulos B."/>
            <person name="Lipzen A."/>
            <person name="Chen C."/>
            <person name="Yan M."/>
            <person name="Daum C."/>
            <person name="Ng V."/>
            <person name="Clum A."/>
            <person name="Steindorff A."/>
            <person name="Ohm R.A."/>
            <person name="Martin F."/>
            <person name="Silar P."/>
            <person name="Natvig D.O."/>
            <person name="Lalanne C."/>
            <person name="Gautier V."/>
            <person name="Ament-Velasquez S.L."/>
            <person name="Kruys A."/>
            <person name="Hutchinson M.I."/>
            <person name="Powell A.J."/>
            <person name="Barry K."/>
            <person name="Miller A.N."/>
            <person name="Grigoriev I.V."/>
            <person name="Debuchy R."/>
            <person name="Gladieux P."/>
            <person name="Hiltunen Thoren M."/>
            <person name="Johannesson H."/>
        </authorList>
    </citation>
    <scope>NUCLEOTIDE SEQUENCE</scope>
    <source>
        <strain evidence="1">FGSC 1904</strain>
    </source>
</reference>
<reference evidence="1" key="2">
    <citation type="submission" date="2023-07" db="EMBL/GenBank/DDBJ databases">
        <authorList>
            <consortium name="Lawrence Berkeley National Laboratory"/>
            <person name="Haridas S."/>
            <person name="Hensen N."/>
            <person name="Bonometti L."/>
            <person name="Westerberg I."/>
            <person name="Brannstrom I.O."/>
            <person name="Guillou S."/>
            <person name="Cros-Aarteil S."/>
            <person name="Calhoun S."/>
            <person name="Kuo A."/>
            <person name="Mondo S."/>
            <person name="Pangilinan J."/>
            <person name="Riley R."/>
            <person name="LaButti K."/>
            <person name="Andreopoulos B."/>
            <person name="Lipzen A."/>
            <person name="Chen C."/>
            <person name="Yanf M."/>
            <person name="Daum C."/>
            <person name="Ng V."/>
            <person name="Clum A."/>
            <person name="Steindorff A."/>
            <person name="Ohm R."/>
            <person name="Martin F."/>
            <person name="Silar P."/>
            <person name="Natvig D."/>
            <person name="Lalanne C."/>
            <person name="Gautier V."/>
            <person name="Ament-velasquez S.L."/>
            <person name="Kruys A."/>
            <person name="Hutchinson M.I."/>
            <person name="Powell A.J."/>
            <person name="Barry K."/>
            <person name="Miller A.N."/>
            <person name="Grigoriev I.V."/>
            <person name="Debuchy R."/>
            <person name="Gladieux P."/>
            <person name="Thoren M.H."/>
            <person name="Johannesson H."/>
        </authorList>
    </citation>
    <scope>NUCLEOTIDE SEQUENCE</scope>
    <source>
        <strain evidence="1">FGSC 1904</strain>
    </source>
</reference>
<organism evidence="1 2">
    <name type="scientific">Sordaria brevicollis</name>
    <dbReference type="NCBI Taxonomy" id="83679"/>
    <lineage>
        <taxon>Eukaryota</taxon>
        <taxon>Fungi</taxon>
        <taxon>Dikarya</taxon>
        <taxon>Ascomycota</taxon>
        <taxon>Pezizomycotina</taxon>
        <taxon>Sordariomycetes</taxon>
        <taxon>Sordariomycetidae</taxon>
        <taxon>Sordariales</taxon>
        <taxon>Sordariaceae</taxon>
        <taxon>Sordaria</taxon>
    </lineage>
</organism>
<dbReference type="AlphaFoldDB" id="A0AAE0UD83"/>
<keyword evidence="2" id="KW-1185">Reference proteome</keyword>
<comment type="caution">
    <text evidence="1">The sequence shown here is derived from an EMBL/GenBank/DDBJ whole genome shotgun (WGS) entry which is preliminary data.</text>
</comment>
<dbReference type="Proteomes" id="UP001281003">
    <property type="component" value="Unassembled WGS sequence"/>
</dbReference>
<sequence length="203" mass="23994">MSHSRFRENPWQPPLPFPRAGPKLTVKFFIQERNGGQPKVIIRPVRLYPNQIRDRYTHHGRWFMPWEERLRATVPISTERVALTHAIFAFSLWCHQYEQEQVTDDQIILTGMRDVLALWEARAEAALRSGDRMKQRLWCPGPVMEGQCELFVGLFKVVDMDVAEWNEVKEYSHGWGRVFDELVRGRRELKVGETRVKFWSSTL</sequence>
<evidence type="ECO:0000313" key="1">
    <source>
        <dbReference type="EMBL" id="KAK3399818.1"/>
    </source>
</evidence>
<evidence type="ECO:0000313" key="2">
    <source>
        <dbReference type="Proteomes" id="UP001281003"/>
    </source>
</evidence>
<proteinExistence type="predicted"/>
<name>A0AAE0UD83_SORBR</name>
<protein>
    <submittedName>
        <fullName evidence="1">Uncharacterized protein</fullName>
    </submittedName>
</protein>